<dbReference type="Pfam" id="PF00293">
    <property type="entry name" value="NUDIX"/>
    <property type="match status" value="1"/>
</dbReference>
<dbReference type="eggNOG" id="KOG4313">
    <property type="taxonomic scope" value="Eukaryota"/>
</dbReference>
<sequence length="348" mass="41003">MLKVEVNDDGKEILVGDRTDTDSLIHVIDRVDSFPVDYQLHTNFRENVYFLLSHDKRSKLGFVLRFVVEEMKRVDLGLFNGIFEEMQYHEGDERVKLMGLRFKDEQFHERNAKSDQLAQILYRKSDLEEIKGWRNEKYTVYQNSKPYILIERSMAGLLGILTSGIHVNGYTYDKLTRQIKFWIPRRSKTKPTWPYMLDNIIAGGISYPYSVHETVHKEAVEEANLDGKIIERYLIPTGYLSYMHYQGDFFSDSFQSEKSFIVGEHEYIYDLELPEDVIPTPNDGEVDSFNLLTLQEILDALYNNQFKPNCGLVMVDFLIRHGYLNTENEVNYEKIIRKMHRKLIYESE</sequence>
<name>G8BQA5_TETPH</name>
<dbReference type="InterPro" id="IPR015797">
    <property type="entry name" value="NUDIX_hydrolase-like_dom_sf"/>
</dbReference>
<dbReference type="PANTHER" id="PTHR13622:SF8">
    <property type="entry name" value="THIAMIN PYROPHOSPHOKINASE 1"/>
    <property type="match status" value="1"/>
</dbReference>
<dbReference type="FunFam" id="3.90.79.10:FF:000019">
    <property type="entry name" value="Thiamin pyrophosphokinase, putative"/>
    <property type="match status" value="1"/>
</dbReference>
<dbReference type="InterPro" id="IPR031804">
    <property type="entry name" value="DUF4743"/>
</dbReference>
<dbReference type="PANTHER" id="PTHR13622">
    <property type="entry name" value="THIAMIN PYROPHOSPHOKINASE"/>
    <property type="match status" value="1"/>
</dbReference>
<dbReference type="HOGENOM" id="CLU_048013_0_1_1"/>
<feature type="domain" description="Nudix hydrolase" evidence="1">
    <location>
        <begin position="162"/>
        <end position="314"/>
    </location>
</feature>
<dbReference type="CDD" id="cd03676">
    <property type="entry name" value="NUDIX_Tnr3_like"/>
    <property type="match status" value="1"/>
</dbReference>
<dbReference type="GO" id="GO:0044715">
    <property type="term" value="F:8-oxo-dGDP phosphatase activity"/>
    <property type="evidence" value="ECO:0007669"/>
    <property type="project" value="EnsemblFungi"/>
</dbReference>
<keyword evidence="3" id="KW-1185">Reference proteome</keyword>
<dbReference type="Pfam" id="PF15916">
    <property type="entry name" value="DUF4743"/>
    <property type="match status" value="1"/>
</dbReference>
<dbReference type="OrthoDB" id="10261522at2759"/>
<gene>
    <name evidence="2" type="primary">TPHA0B00300</name>
    <name evidence="2" type="ordered locus">TPHA_0B00300</name>
</gene>
<evidence type="ECO:0000313" key="3">
    <source>
        <dbReference type="Proteomes" id="UP000005666"/>
    </source>
</evidence>
<evidence type="ECO:0000313" key="2">
    <source>
        <dbReference type="EMBL" id="CCE61702.1"/>
    </source>
</evidence>
<dbReference type="EMBL" id="HE612857">
    <property type="protein sequence ID" value="CCE61702.1"/>
    <property type="molecule type" value="Genomic_DNA"/>
</dbReference>
<protein>
    <recommendedName>
        <fullName evidence="1">Nudix hydrolase domain-containing protein</fullName>
    </recommendedName>
</protein>
<organism evidence="2 3">
    <name type="scientific">Tetrapisispora phaffii (strain ATCC 24235 / CBS 4417 / NBRC 1672 / NRRL Y-8282 / UCD 70-5)</name>
    <name type="common">Yeast</name>
    <name type="synonym">Fabospora phaffii</name>
    <dbReference type="NCBI Taxonomy" id="1071381"/>
    <lineage>
        <taxon>Eukaryota</taxon>
        <taxon>Fungi</taxon>
        <taxon>Dikarya</taxon>
        <taxon>Ascomycota</taxon>
        <taxon>Saccharomycotina</taxon>
        <taxon>Saccharomycetes</taxon>
        <taxon>Saccharomycetales</taxon>
        <taxon>Saccharomycetaceae</taxon>
        <taxon>Tetrapisispora</taxon>
    </lineage>
</organism>
<dbReference type="KEGG" id="tpf:TPHA_0B00300"/>
<dbReference type="RefSeq" id="XP_003684136.1">
    <property type="nucleotide sequence ID" value="XM_003684088.1"/>
</dbReference>
<dbReference type="GeneID" id="11535123"/>
<dbReference type="AlphaFoldDB" id="G8BQA5"/>
<dbReference type="SUPFAM" id="SSF55811">
    <property type="entry name" value="Nudix"/>
    <property type="match status" value="1"/>
</dbReference>
<dbReference type="STRING" id="1071381.G8BQA5"/>
<dbReference type="PROSITE" id="PS51462">
    <property type="entry name" value="NUDIX"/>
    <property type="match status" value="1"/>
</dbReference>
<dbReference type="Gene3D" id="3.90.79.10">
    <property type="entry name" value="Nucleoside Triphosphate Pyrophosphohydrolase"/>
    <property type="match status" value="1"/>
</dbReference>
<evidence type="ECO:0000259" key="1">
    <source>
        <dbReference type="PROSITE" id="PS51462"/>
    </source>
</evidence>
<accession>G8BQA5</accession>
<dbReference type="InterPro" id="IPR000086">
    <property type="entry name" value="NUDIX_hydrolase_dom"/>
</dbReference>
<dbReference type="Proteomes" id="UP000005666">
    <property type="component" value="Chromosome 2"/>
</dbReference>
<proteinExistence type="predicted"/>
<dbReference type="OMA" id="HRRLEYP"/>
<reference evidence="2 3" key="1">
    <citation type="journal article" date="2011" name="Proc. Natl. Acad. Sci. U.S.A.">
        <title>Evolutionary erosion of yeast sex chromosomes by mating-type switching accidents.</title>
        <authorList>
            <person name="Gordon J.L."/>
            <person name="Armisen D."/>
            <person name="Proux-Wera E."/>
            <person name="Oheigeartaigh S.S."/>
            <person name="Byrne K.P."/>
            <person name="Wolfe K.H."/>
        </authorList>
    </citation>
    <scope>NUCLEOTIDE SEQUENCE [LARGE SCALE GENOMIC DNA]</scope>
    <source>
        <strain evidence="3">ATCC 24235 / CBS 4417 / NBRC 1672 / NRRL Y-8282 / UCD 70-5</strain>
    </source>
</reference>